<dbReference type="STRING" id="121290.APY04_2980"/>
<dbReference type="PATRIC" id="fig|121290.4.peg.581"/>
<dbReference type="Proteomes" id="UP000059074">
    <property type="component" value="Unassembled WGS sequence"/>
</dbReference>
<accession>A0A109BAJ2</accession>
<evidence type="ECO:0000256" key="1">
    <source>
        <dbReference type="SAM" id="SignalP"/>
    </source>
</evidence>
<organism evidence="2 3">
    <name type="scientific">Hyphomicrobium sulfonivorans</name>
    <dbReference type="NCBI Taxonomy" id="121290"/>
    <lineage>
        <taxon>Bacteria</taxon>
        <taxon>Pseudomonadati</taxon>
        <taxon>Pseudomonadota</taxon>
        <taxon>Alphaproteobacteria</taxon>
        <taxon>Hyphomicrobiales</taxon>
        <taxon>Hyphomicrobiaceae</taxon>
        <taxon>Hyphomicrobium</taxon>
    </lineage>
</organism>
<comment type="caution">
    <text evidence="2">The sequence shown here is derived from an EMBL/GenBank/DDBJ whole genome shotgun (WGS) entry which is preliminary data.</text>
</comment>
<evidence type="ECO:0000313" key="2">
    <source>
        <dbReference type="EMBL" id="KWT65231.1"/>
    </source>
</evidence>
<sequence>MRTTLAVVTLLVGATAAAADCTKEVNDAFAKLRESSAFRMQTKITNAQGSLTMSNDYVLPDRMHQTVSMEKGPGNMEMILVGDKAWSKQENTGWAEMPPNFASSIAKQMKETVAEPPKDVQAYECLGDVEFEGKTYKGFKAKLAAKEGAQAPGEANVQTVYVDKDLGIPVRNIVTSEKEPDKLLFDGKFELRDGLKIEPPKVSDAP</sequence>
<gene>
    <name evidence="2" type="ORF">APY04_2980</name>
</gene>
<evidence type="ECO:0000313" key="3">
    <source>
        <dbReference type="Proteomes" id="UP000059074"/>
    </source>
</evidence>
<dbReference type="EMBL" id="LMTR01000082">
    <property type="protein sequence ID" value="KWT65231.1"/>
    <property type="molecule type" value="Genomic_DNA"/>
</dbReference>
<proteinExistence type="predicted"/>
<dbReference type="Gene3D" id="2.50.20.20">
    <property type="match status" value="1"/>
</dbReference>
<name>A0A109BAJ2_HYPSL</name>
<dbReference type="RefSeq" id="WP_068463891.1">
    <property type="nucleotide sequence ID" value="NZ_JAEFBX010000001.1"/>
</dbReference>
<feature type="signal peptide" evidence="1">
    <location>
        <begin position="1"/>
        <end position="19"/>
    </location>
</feature>
<protein>
    <recommendedName>
        <fullName evidence="4">Outer membrane lipoprotein carrier protein LolA</fullName>
    </recommendedName>
</protein>
<dbReference type="AlphaFoldDB" id="A0A109BAJ2"/>
<feature type="chain" id="PRO_5007132495" description="Outer membrane lipoprotein carrier protein LolA" evidence="1">
    <location>
        <begin position="20"/>
        <end position="206"/>
    </location>
</feature>
<reference evidence="2 3" key="1">
    <citation type="submission" date="2015-10" db="EMBL/GenBank/DDBJ databases">
        <title>Transcriptomic analysis of a linuron degrading triple-species bacterial consortium.</title>
        <authorList>
            <person name="Albers P."/>
        </authorList>
    </citation>
    <scope>NUCLEOTIDE SEQUENCE [LARGE SCALE GENOMIC DNA]</scope>
    <source>
        <strain evidence="2 3">WDL6</strain>
    </source>
</reference>
<dbReference type="OrthoDB" id="7930636at2"/>
<evidence type="ECO:0008006" key="4">
    <source>
        <dbReference type="Google" id="ProtNLM"/>
    </source>
</evidence>
<keyword evidence="1" id="KW-0732">Signal</keyword>
<keyword evidence="3" id="KW-1185">Reference proteome</keyword>